<keyword evidence="3" id="KW-1185">Reference proteome</keyword>
<gene>
    <name evidence="2" type="ORF">KQX54_019221</name>
</gene>
<comment type="caution">
    <text evidence="2">The sequence shown here is derived from an EMBL/GenBank/DDBJ whole genome shotgun (WGS) entry which is preliminary data.</text>
</comment>
<protein>
    <submittedName>
        <fullName evidence="2">Uncharacterized protein</fullName>
    </submittedName>
</protein>
<name>A0AAV7IBF4_COTGL</name>
<evidence type="ECO:0000313" key="3">
    <source>
        <dbReference type="Proteomes" id="UP000826195"/>
    </source>
</evidence>
<evidence type="ECO:0000256" key="1">
    <source>
        <dbReference type="SAM" id="MobiDB-lite"/>
    </source>
</evidence>
<feature type="region of interest" description="Disordered" evidence="1">
    <location>
        <begin position="44"/>
        <end position="71"/>
    </location>
</feature>
<reference evidence="2 3" key="1">
    <citation type="journal article" date="2021" name="J. Hered.">
        <title>A chromosome-level genome assembly of the parasitoid wasp, Cotesia glomerata (Hymenoptera: Braconidae).</title>
        <authorList>
            <person name="Pinto B.J."/>
            <person name="Weis J.J."/>
            <person name="Gamble T."/>
            <person name="Ode P.J."/>
            <person name="Paul R."/>
            <person name="Zaspel J.M."/>
        </authorList>
    </citation>
    <scope>NUCLEOTIDE SEQUENCE [LARGE SCALE GENOMIC DNA]</scope>
    <source>
        <strain evidence="2">CgM1</strain>
    </source>
</reference>
<sequence>MLELGKEAWWRNQEMEVLVLARGHLQFRLNQMFYTGNISPWGNRMGERERAGKPSHAEHRDQKRGRSHRPKLVGEILKTKKRSWLRHSVSDEAGLEPLLEHIRPGIVVLLRVILISRPLANDSFEVITFPASSTGSSLSLHILVRNVYRRLAPAQPKDVLGGSKNVFARDYRLLSATRNLQPVRIPPVLLFKATKFRFINSISDK</sequence>
<feature type="compositionally biased region" description="Basic residues" evidence="1">
    <location>
        <begin position="62"/>
        <end position="71"/>
    </location>
</feature>
<dbReference type="Proteomes" id="UP000826195">
    <property type="component" value="Unassembled WGS sequence"/>
</dbReference>
<dbReference type="EMBL" id="JAHXZJ010002237">
    <property type="protein sequence ID" value="KAH0547416.1"/>
    <property type="molecule type" value="Genomic_DNA"/>
</dbReference>
<accession>A0AAV7IBF4</accession>
<feature type="compositionally biased region" description="Basic and acidic residues" evidence="1">
    <location>
        <begin position="45"/>
        <end position="61"/>
    </location>
</feature>
<evidence type="ECO:0000313" key="2">
    <source>
        <dbReference type="EMBL" id="KAH0547416.1"/>
    </source>
</evidence>
<proteinExistence type="predicted"/>
<organism evidence="2 3">
    <name type="scientific">Cotesia glomerata</name>
    <name type="common">Lepidopteran parasitic wasp</name>
    <name type="synonym">Apanteles glomeratus</name>
    <dbReference type="NCBI Taxonomy" id="32391"/>
    <lineage>
        <taxon>Eukaryota</taxon>
        <taxon>Metazoa</taxon>
        <taxon>Ecdysozoa</taxon>
        <taxon>Arthropoda</taxon>
        <taxon>Hexapoda</taxon>
        <taxon>Insecta</taxon>
        <taxon>Pterygota</taxon>
        <taxon>Neoptera</taxon>
        <taxon>Endopterygota</taxon>
        <taxon>Hymenoptera</taxon>
        <taxon>Apocrita</taxon>
        <taxon>Ichneumonoidea</taxon>
        <taxon>Braconidae</taxon>
        <taxon>Microgastrinae</taxon>
        <taxon>Cotesia</taxon>
    </lineage>
</organism>
<dbReference type="AlphaFoldDB" id="A0AAV7IBF4"/>